<dbReference type="EMBL" id="FOTI01000016">
    <property type="protein sequence ID" value="SFL51630.1"/>
    <property type="molecule type" value="Genomic_DNA"/>
</dbReference>
<dbReference type="GO" id="GO:0016491">
    <property type="term" value="F:oxidoreductase activity"/>
    <property type="evidence" value="ECO:0007669"/>
    <property type="project" value="UniProtKB-KW"/>
</dbReference>
<dbReference type="AlphaFoldDB" id="A0A1I4IBA0"/>
<evidence type="ECO:0000313" key="4">
    <source>
        <dbReference type="EMBL" id="SFL51630.1"/>
    </source>
</evidence>
<name>A0A1I4IBA0_9FIRM</name>
<dbReference type="Gene3D" id="3.90.180.10">
    <property type="entry name" value="Medium-chain alcohol dehydrogenases, catalytic domain"/>
    <property type="match status" value="1"/>
</dbReference>
<dbReference type="STRING" id="29563.SAMN02983006_01363"/>
<evidence type="ECO:0000259" key="2">
    <source>
        <dbReference type="Pfam" id="PF00107"/>
    </source>
</evidence>
<dbReference type="SUPFAM" id="SSF50129">
    <property type="entry name" value="GroES-like"/>
    <property type="match status" value="1"/>
</dbReference>
<dbReference type="CDD" id="cd08238">
    <property type="entry name" value="sorbose_phosphate_red"/>
    <property type="match status" value="1"/>
</dbReference>
<dbReference type="InterPro" id="IPR050129">
    <property type="entry name" value="Zn_alcohol_dh"/>
</dbReference>
<accession>A0A1I4IBA0</accession>
<evidence type="ECO:0000259" key="3">
    <source>
        <dbReference type="Pfam" id="PF08240"/>
    </source>
</evidence>
<dbReference type="InterPro" id="IPR013154">
    <property type="entry name" value="ADH-like_N"/>
</dbReference>
<dbReference type="Pfam" id="PF00107">
    <property type="entry name" value="ADH_zinc_N"/>
    <property type="match status" value="1"/>
</dbReference>
<proteinExistence type="predicted"/>
<sequence>MKTRAVRIYGENDLRLEDFELPEIKEDEILARIVSNSICMSTYKAVIQGAKHKRVPDDVAANPTITGHEFAGEIIKVGAKWQDQFSSGEKFAVQPALNYKGSPYAPGYSYHYFGGNTEYTIIPPEVMELGYLLKYEGEAFYEASLAEPMSCIIGGYNAIYHTESNNYVHKMGIVSGGKTALLGAAGPMGLGAIDYALHADRKPAVLVVTDINQPRLDRAACLFSEEEAARQGVELHFVNTAKLDDVVQGLKELTDGTGFDDVFVYAPVQELAEQGDQILGKDGCLNFFAGPTDKQFSAQVNFYNIHYSPTHIMGSTGGNDQDMRESLKMSAAGKLNPATMITHVGGLNSAANTIQNLPDIPGGKKLIYTGIDLALTPLKDFAKKGENDPRFTKLAKIIAENNGLWSAGAEKYLLNNFAKKN</sequence>
<dbReference type="InterPro" id="IPR011032">
    <property type="entry name" value="GroES-like_sf"/>
</dbReference>
<dbReference type="SUPFAM" id="SSF51735">
    <property type="entry name" value="NAD(P)-binding Rossmann-fold domains"/>
    <property type="match status" value="1"/>
</dbReference>
<dbReference type="PANTHER" id="PTHR43401">
    <property type="entry name" value="L-THREONINE 3-DEHYDROGENASE"/>
    <property type="match status" value="1"/>
</dbReference>
<keyword evidence="1" id="KW-0560">Oxidoreductase</keyword>
<evidence type="ECO:0000313" key="5">
    <source>
        <dbReference type="Proteomes" id="UP000199006"/>
    </source>
</evidence>
<gene>
    <name evidence="4" type="ORF">SAMN02983006_01363</name>
</gene>
<reference evidence="4 5" key="1">
    <citation type="submission" date="2016-10" db="EMBL/GenBank/DDBJ databases">
        <authorList>
            <person name="de Groot N.N."/>
        </authorList>
    </citation>
    <scope>NUCLEOTIDE SEQUENCE [LARGE SCALE GENOMIC DNA]</scope>
    <source>
        <strain evidence="4 5">ATCC 51327</strain>
    </source>
</reference>
<dbReference type="Pfam" id="PF08240">
    <property type="entry name" value="ADH_N"/>
    <property type="match status" value="1"/>
</dbReference>
<dbReference type="OrthoDB" id="9787435at2"/>
<dbReference type="RefSeq" id="WP_089861322.1">
    <property type="nucleotide sequence ID" value="NZ_FOTI01000016.1"/>
</dbReference>
<dbReference type="InterPro" id="IPR036291">
    <property type="entry name" value="NAD(P)-bd_dom_sf"/>
</dbReference>
<keyword evidence="5" id="KW-1185">Reference proteome</keyword>
<dbReference type="PANTHER" id="PTHR43401:SF2">
    <property type="entry name" value="L-THREONINE 3-DEHYDROGENASE"/>
    <property type="match status" value="1"/>
</dbReference>
<feature type="domain" description="Alcohol dehydrogenase-like N-terminal" evidence="3">
    <location>
        <begin position="26"/>
        <end position="124"/>
    </location>
</feature>
<organism evidence="4 5">
    <name type="scientific">Halanaerobium salsuginis</name>
    <dbReference type="NCBI Taxonomy" id="29563"/>
    <lineage>
        <taxon>Bacteria</taxon>
        <taxon>Bacillati</taxon>
        <taxon>Bacillota</taxon>
        <taxon>Clostridia</taxon>
        <taxon>Halanaerobiales</taxon>
        <taxon>Halanaerobiaceae</taxon>
        <taxon>Halanaerobium</taxon>
    </lineage>
</organism>
<feature type="domain" description="Alcohol dehydrogenase-like C-terminal" evidence="2">
    <location>
        <begin position="187"/>
        <end position="329"/>
    </location>
</feature>
<dbReference type="InterPro" id="IPR013149">
    <property type="entry name" value="ADH-like_C"/>
</dbReference>
<dbReference type="Proteomes" id="UP000199006">
    <property type="component" value="Unassembled WGS sequence"/>
</dbReference>
<protein>
    <submittedName>
        <fullName evidence="4">Threonine dehydrogenase</fullName>
    </submittedName>
</protein>
<dbReference type="Gene3D" id="3.40.50.720">
    <property type="entry name" value="NAD(P)-binding Rossmann-like Domain"/>
    <property type="match status" value="1"/>
</dbReference>
<evidence type="ECO:0000256" key="1">
    <source>
        <dbReference type="ARBA" id="ARBA00023002"/>
    </source>
</evidence>